<feature type="compositionally biased region" description="Acidic residues" evidence="1">
    <location>
        <begin position="417"/>
        <end position="428"/>
    </location>
</feature>
<dbReference type="InterPro" id="IPR018391">
    <property type="entry name" value="PQQ_b-propeller_rpt"/>
</dbReference>
<gene>
    <name evidence="3" type="ORF">HYG82_00680</name>
</gene>
<organism evidence="3 4">
    <name type="scientific">Natrinema halophilum</name>
    <dbReference type="NCBI Taxonomy" id="1699371"/>
    <lineage>
        <taxon>Archaea</taxon>
        <taxon>Methanobacteriati</taxon>
        <taxon>Methanobacteriota</taxon>
        <taxon>Stenosarchaea group</taxon>
        <taxon>Halobacteria</taxon>
        <taxon>Halobacteriales</taxon>
        <taxon>Natrialbaceae</taxon>
        <taxon>Natrinema</taxon>
    </lineage>
</organism>
<feature type="compositionally biased region" description="Low complexity" evidence="1">
    <location>
        <begin position="501"/>
        <end position="518"/>
    </location>
</feature>
<dbReference type="SUPFAM" id="SSF50998">
    <property type="entry name" value="Quinoprotein alcohol dehydrogenase-like"/>
    <property type="match status" value="1"/>
</dbReference>
<dbReference type="Pfam" id="PF13360">
    <property type="entry name" value="PQQ_2"/>
    <property type="match status" value="1"/>
</dbReference>
<dbReference type="OrthoDB" id="169171at2157"/>
<proteinExistence type="predicted"/>
<dbReference type="SMART" id="SM00564">
    <property type="entry name" value="PQQ"/>
    <property type="match status" value="5"/>
</dbReference>
<feature type="region of interest" description="Disordered" evidence="1">
    <location>
        <begin position="412"/>
        <end position="537"/>
    </location>
</feature>
<protein>
    <submittedName>
        <fullName evidence="3">PQQ-binding-like beta-propeller repeat protein</fullName>
    </submittedName>
</protein>
<dbReference type="Gene3D" id="2.130.10.10">
    <property type="entry name" value="YVTN repeat-like/Quinoprotein amine dehydrogenase"/>
    <property type="match status" value="1"/>
</dbReference>
<dbReference type="InterPro" id="IPR011047">
    <property type="entry name" value="Quinoprotein_ADH-like_sf"/>
</dbReference>
<keyword evidence="4" id="KW-1185">Reference proteome</keyword>
<dbReference type="AlphaFoldDB" id="A0A7D5L351"/>
<evidence type="ECO:0000259" key="2">
    <source>
        <dbReference type="Pfam" id="PF13360"/>
    </source>
</evidence>
<feature type="domain" description="Pyrrolo-quinoline quinone repeat" evidence="2">
    <location>
        <begin position="86"/>
        <end position="258"/>
    </location>
</feature>
<dbReference type="PANTHER" id="PTHR34512:SF30">
    <property type="entry name" value="OUTER MEMBRANE PROTEIN ASSEMBLY FACTOR BAMB"/>
    <property type="match status" value="1"/>
</dbReference>
<dbReference type="RefSeq" id="WP_179259208.1">
    <property type="nucleotide sequence ID" value="NZ_CP058601.1"/>
</dbReference>
<reference evidence="3 4" key="1">
    <citation type="submission" date="2020-07" db="EMBL/GenBank/DDBJ databases">
        <authorList>
            <person name="Cui H."/>
        </authorList>
    </citation>
    <scope>NUCLEOTIDE SEQUENCE [LARGE SCALE GENOMIC DNA]</scope>
    <source>
        <strain evidence="3 4">YPL8</strain>
    </source>
</reference>
<evidence type="ECO:0000256" key="1">
    <source>
        <dbReference type="SAM" id="MobiDB-lite"/>
    </source>
</evidence>
<dbReference type="EMBL" id="CP058601">
    <property type="protein sequence ID" value="QLG47465.1"/>
    <property type="molecule type" value="Genomic_DNA"/>
</dbReference>
<dbReference type="PANTHER" id="PTHR34512">
    <property type="entry name" value="CELL SURFACE PROTEIN"/>
    <property type="match status" value="1"/>
</dbReference>
<sequence length="565" mass="59637">MSKYDRRDVLKTTGATLIAGGVVTTGGAIGADEGASDSQPSPEDDVLEGLWTYDSYGSVSFVDGSVYLSYHEAVGEEGSMREEGMIALDVADGSIQWRNETAENPKVVDDMIYGWAIGRNGQLVALDRADGSIRWRTDLETDSHSVNLLTVAEDTAFVRAGSTLYGLETADGSVRWKVDFDTGTVGHSAPVYAGAIYLNVDGLLYAVEVDDGSIRWQKEAYQAREFEYAPIAANGHIYAASGGPAHAFDPKTGEELWNIFHDTSITIEVSSNAIAMKDEYSIRIYDLETQERITKVPNRDPFVLGDEIAIVPDEKTGGGVAIDLENATELWQTPTLRSKQGFVGEAIYYTTGAGSWERPITIGALDKRDGTTLWEYEYSSHGQHVRIEDVKNGIILLRQSNSITAFRITADEKGGEDGDCDCEDESDDQSGSAPDESGDTGDTDGDQHDSSAPAETDGTGDADTADNGTADNGSDGVAPPGDEAGTGDTADGDSNEPSKPTGDAADSGDGSDGSAGTTNDSEEGSNAAEKTPGFGTLSGLVGTIGGAAFAARRLVSSPDEPAEND</sequence>
<evidence type="ECO:0000313" key="4">
    <source>
        <dbReference type="Proteomes" id="UP000509241"/>
    </source>
</evidence>
<name>A0A7D5L351_9EURY</name>
<dbReference type="InterPro" id="IPR015943">
    <property type="entry name" value="WD40/YVTN_repeat-like_dom_sf"/>
</dbReference>
<evidence type="ECO:0000313" key="3">
    <source>
        <dbReference type="EMBL" id="QLG47465.1"/>
    </source>
</evidence>
<dbReference type="Proteomes" id="UP000509241">
    <property type="component" value="Chromosome"/>
</dbReference>
<dbReference type="KEGG" id="haly:HYG82_00680"/>
<dbReference type="Gene3D" id="2.40.128.630">
    <property type="match status" value="1"/>
</dbReference>
<dbReference type="GeneID" id="56031761"/>
<dbReference type="InterPro" id="IPR002372">
    <property type="entry name" value="PQQ_rpt_dom"/>
</dbReference>
<accession>A0A7D5L351</accession>
<dbReference type="Gene3D" id="2.40.10.480">
    <property type="match status" value="1"/>
</dbReference>